<dbReference type="AlphaFoldDB" id="A0A0N7LQK6"/>
<dbReference type="OrthoDB" id="9800421at2"/>
<dbReference type="InterPro" id="IPR008318">
    <property type="entry name" value="UCP030820"/>
</dbReference>
<proteinExistence type="predicted"/>
<organism evidence="1 2">
    <name type="scientific">Ruegeria atlantica</name>
    <dbReference type="NCBI Taxonomy" id="81569"/>
    <lineage>
        <taxon>Bacteria</taxon>
        <taxon>Pseudomonadati</taxon>
        <taxon>Pseudomonadota</taxon>
        <taxon>Alphaproteobacteria</taxon>
        <taxon>Rhodobacterales</taxon>
        <taxon>Roseobacteraceae</taxon>
        <taxon>Ruegeria</taxon>
    </lineage>
</organism>
<protein>
    <recommendedName>
        <fullName evidence="3">Oxidoreductase</fullName>
    </recommendedName>
</protein>
<reference evidence="1 2" key="1">
    <citation type="submission" date="2015-09" db="EMBL/GenBank/DDBJ databases">
        <authorList>
            <consortium name="Swine Surveillance"/>
        </authorList>
    </citation>
    <scope>NUCLEOTIDE SEQUENCE [LARGE SCALE GENOMIC DNA]</scope>
    <source>
        <strain evidence="1 2">CECT 4292</strain>
    </source>
</reference>
<dbReference type="Proteomes" id="UP000050783">
    <property type="component" value="Unassembled WGS sequence"/>
</dbReference>
<evidence type="ECO:0000313" key="1">
    <source>
        <dbReference type="EMBL" id="CUH48284.1"/>
    </source>
</evidence>
<dbReference type="GeneID" id="55493665"/>
<name>A0A0N7LQK6_9RHOB</name>
<evidence type="ECO:0000313" key="2">
    <source>
        <dbReference type="Proteomes" id="UP000050783"/>
    </source>
</evidence>
<dbReference type="STRING" id="81569.RUM4293_00218"/>
<dbReference type="RefSeq" id="WP_058277811.1">
    <property type="nucleotide sequence ID" value="NZ_CYPU01000039.1"/>
</dbReference>
<evidence type="ECO:0008006" key="3">
    <source>
        <dbReference type="Google" id="ProtNLM"/>
    </source>
</evidence>
<accession>A0A0N7LQK6</accession>
<sequence length="135" mass="15088">MNVIVTDEGFAPDDWTDGFVTLEDAANDVVALDVASDTDSDELVDRLGSARMVRVDFPSSADGRGFTIARVLRLKGYTGRLRARGHVLADQYAMARRSGFDEVEIDDALANRQPEDQWLARADWKDHNYQARLRG</sequence>
<gene>
    <name evidence="1" type="ORF">RUA4292_02462</name>
</gene>
<dbReference type="Pfam" id="PF06073">
    <property type="entry name" value="DUF934"/>
    <property type="match status" value="1"/>
</dbReference>
<dbReference type="EMBL" id="CYPU01000039">
    <property type="protein sequence ID" value="CUH48284.1"/>
    <property type="molecule type" value="Genomic_DNA"/>
</dbReference>